<feature type="transmembrane region" description="Helical" evidence="1">
    <location>
        <begin position="60"/>
        <end position="85"/>
    </location>
</feature>
<protein>
    <submittedName>
        <fullName evidence="5">Uncharacterized protein</fullName>
    </submittedName>
</protein>
<proteinExistence type="predicted"/>
<evidence type="ECO:0000313" key="7">
    <source>
        <dbReference type="Proteomes" id="UP000440732"/>
    </source>
</evidence>
<dbReference type="Proteomes" id="UP000437068">
    <property type="component" value="Unassembled WGS sequence"/>
</dbReference>
<sequence>MAQPVMMDVATCPVASALRSVDLVVPPVDYVPLGFRIAFTLQPADLAVPPVNYVPLGLPVAFALLLDVFALLPVSFALLPIYLAVPRVDYVPLSLRVAFALLPADLAVPPVDCVLLGLHVVFALLLAHRNPMNISDILLLFAATPIFFTTLKDLDTSKTQTRDANPVCKCSCTIYADLCHCQPTVYKLRKHECNYTSTTGLQYAPSTSHICGTIACRSVG</sequence>
<dbReference type="Proteomes" id="UP000440732">
    <property type="component" value="Unassembled WGS sequence"/>
</dbReference>
<feature type="transmembrane region" description="Helical" evidence="1">
    <location>
        <begin position="97"/>
        <end position="126"/>
    </location>
</feature>
<dbReference type="Proteomes" id="UP000488956">
    <property type="component" value="Unassembled WGS sequence"/>
</dbReference>
<accession>A0A6A4B0N3</accession>
<keyword evidence="1" id="KW-1133">Transmembrane helix</keyword>
<gene>
    <name evidence="5" type="ORF">PF001_g30655</name>
    <name evidence="4" type="ORF">PF006_g30648</name>
    <name evidence="3" type="ORF">PF007_g30547</name>
    <name evidence="2" type="ORF">PF010_g30374</name>
</gene>
<keyword evidence="1" id="KW-0812">Transmembrane</keyword>
<evidence type="ECO:0000256" key="1">
    <source>
        <dbReference type="SAM" id="Phobius"/>
    </source>
</evidence>
<evidence type="ECO:0000313" key="2">
    <source>
        <dbReference type="EMBL" id="KAE9060036.1"/>
    </source>
</evidence>
<dbReference type="EMBL" id="QXGE01006059">
    <property type="protein sequence ID" value="KAE9266007.1"/>
    <property type="molecule type" value="Genomic_DNA"/>
</dbReference>
<name>A0A6A4B0N3_9STRA</name>
<dbReference type="Proteomes" id="UP000441208">
    <property type="component" value="Unassembled WGS sequence"/>
</dbReference>
<comment type="caution">
    <text evidence="5">The sequence shown here is derived from an EMBL/GenBank/DDBJ whole genome shotgun (WGS) entry which is preliminary data.</text>
</comment>
<evidence type="ECO:0000313" key="9">
    <source>
        <dbReference type="Proteomes" id="UP000488956"/>
    </source>
</evidence>
<dbReference type="AlphaFoldDB" id="A0A6A4B0N3"/>
<dbReference type="EMBL" id="QXFX01005743">
    <property type="protein sequence ID" value="KAE9060036.1"/>
    <property type="molecule type" value="Genomic_DNA"/>
</dbReference>
<organism evidence="5 6">
    <name type="scientific">Phytophthora fragariae</name>
    <dbReference type="NCBI Taxonomy" id="53985"/>
    <lineage>
        <taxon>Eukaryota</taxon>
        <taxon>Sar</taxon>
        <taxon>Stramenopiles</taxon>
        <taxon>Oomycota</taxon>
        <taxon>Peronosporomycetes</taxon>
        <taxon>Peronosporales</taxon>
        <taxon>Peronosporaceae</taxon>
        <taxon>Phytophthora</taxon>
    </lineage>
</organism>
<evidence type="ECO:0000313" key="6">
    <source>
        <dbReference type="Proteomes" id="UP000437068"/>
    </source>
</evidence>
<dbReference type="EMBL" id="QXGA01006033">
    <property type="protein sequence ID" value="KAE9064638.1"/>
    <property type="molecule type" value="Genomic_DNA"/>
</dbReference>
<evidence type="ECO:0000313" key="5">
    <source>
        <dbReference type="EMBL" id="KAE9266007.1"/>
    </source>
</evidence>
<evidence type="ECO:0000313" key="3">
    <source>
        <dbReference type="EMBL" id="KAE9060599.1"/>
    </source>
</evidence>
<dbReference type="EMBL" id="QXFZ01005562">
    <property type="protein sequence ID" value="KAE9060599.1"/>
    <property type="molecule type" value="Genomic_DNA"/>
</dbReference>
<keyword evidence="1" id="KW-0472">Membrane</keyword>
<evidence type="ECO:0000313" key="4">
    <source>
        <dbReference type="EMBL" id="KAE9064638.1"/>
    </source>
</evidence>
<reference evidence="6 7" key="1">
    <citation type="submission" date="2018-08" db="EMBL/GenBank/DDBJ databases">
        <title>Genomic investigation of the strawberry pathogen Phytophthora fragariae indicates pathogenicity is determined by transcriptional variation in three key races.</title>
        <authorList>
            <person name="Adams T.M."/>
            <person name="Armitage A.D."/>
            <person name="Sobczyk M.K."/>
            <person name="Bates H.J."/>
            <person name="Dunwell J.M."/>
            <person name="Nellist C.F."/>
            <person name="Harrison R.J."/>
        </authorList>
    </citation>
    <scope>NUCLEOTIDE SEQUENCE [LARGE SCALE GENOMIC DNA]</scope>
    <source>
        <strain evidence="5 6">A4</strain>
        <strain evidence="4 7">NOV-5</strain>
        <strain evidence="3 8">NOV-71</strain>
        <strain evidence="2 9">ONT-3</strain>
    </source>
</reference>
<evidence type="ECO:0000313" key="8">
    <source>
        <dbReference type="Proteomes" id="UP000441208"/>
    </source>
</evidence>